<reference evidence="1 2" key="1">
    <citation type="submission" date="2018-06" db="EMBL/GenBank/DDBJ databases">
        <authorList>
            <consortium name="Pathogen Informatics"/>
            <person name="Doyle S."/>
        </authorList>
    </citation>
    <scope>NUCLEOTIDE SEQUENCE [LARGE SCALE GENOMIC DNA]</scope>
    <source>
        <strain evidence="1 2">NCTC11091</strain>
    </source>
</reference>
<evidence type="ECO:0000313" key="1">
    <source>
        <dbReference type="EMBL" id="STY95092.1"/>
    </source>
</evidence>
<accession>A0A378Q309</accession>
<proteinExistence type="predicted"/>
<name>A0A378Q309_9GAMM</name>
<dbReference type="Proteomes" id="UP000255193">
    <property type="component" value="Unassembled WGS sequence"/>
</dbReference>
<dbReference type="RefSeq" id="WP_245945312.1">
    <property type="nucleotide sequence ID" value="NZ_MXAO01000048.1"/>
</dbReference>
<evidence type="ECO:0000313" key="2">
    <source>
        <dbReference type="Proteomes" id="UP000255193"/>
    </source>
</evidence>
<dbReference type="EMBL" id="UGQA01000001">
    <property type="protein sequence ID" value="STY95092.1"/>
    <property type="molecule type" value="Genomic_DNA"/>
</dbReference>
<sequence>MPNNRSRSRHKKTAPVMVPLHIKLTEEMHALLSDVAKAHGFPRIQGLIRLYIRQGLDAENVGYSLAQDRRFLEKLKRQGVSEAIINEALKLDATTEAAIPATTNTNPPLPLSAGMSDLITTDLADLISPNKL</sequence>
<organism evidence="1 2">
    <name type="scientific">Faucicola atlantae</name>
    <dbReference type="NCBI Taxonomy" id="34059"/>
    <lineage>
        <taxon>Bacteria</taxon>
        <taxon>Pseudomonadati</taxon>
        <taxon>Pseudomonadota</taxon>
        <taxon>Gammaproteobacteria</taxon>
        <taxon>Moraxellales</taxon>
        <taxon>Moraxellaceae</taxon>
        <taxon>Faucicola</taxon>
    </lineage>
</organism>
<protein>
    <recommendedName>
        <fullName evidence="3">CopG family transcriptional regulator</fullName>
    </recommendedName>
</protein>
<dbReference type="AlphaFoldDB" id="A0A378Q309"/>
<evidence type="ECO:0008006" key="3">
    <source>
        <dbReference type="Google" id="ProtNLM"/>
    </source>
</evidence>
<gene>
    <name evidence="1" type="ORF">NCTC11091_00879</name>
</gene>